<proteinExistence type="predicted"/>
<dbReference type="AlphaFoldDB" id="A0A2R6Y0Q5"/>
<organism evidence="1 2">
    <name type="scientific">Candidatus Carbonibacillus altaicus</name>
    <dbReference type="NCBI Taxonomy" id="2163959"/>
    <lineage>
        <taxon>Bacteria</taxon>
        <taxon>Bacillati</taxon>
        <taxon>Bacillota</taxon>
        <taxon>Bacilli</taxon>
        <taxon>Bacillales</taxon>
        <taxon>Candidatus Carbonibacillus</taxon>
    </lineage>
</organism>
<evidence type="ECO:0000313" key="1">
    <source>
        <dbReference type="EMBL" id="PTQ56268.1"/>
    </source>
</evidence>
<dbReference type="Gene3D" id="1.20.120.660">
    <property type="entry name" value="IL-4 antagonist (De novo design) like domain"/>
    <property type="match status" value="1"/>
</dbReference>
<evidence type="ECO:0000313" key="2">
    <source>
        <dbReference type="Proteomes" id="UP000244338"/>
    </source>
</evidence>
<dbReference type="EMBL" id="PEBX01000035">
    <property type="protein sequence ID" value="PTQ56268.1"/>
    <property type="molecule type" value="Genomic_DNA"/>
</dbReference>
<accession>A0A2R6Y0Q5</accession>
<gene>
    <name evidence="1" type="ORF">BSOLF_0492</name>
</gene>
<dbReference type="Proteomes" id="UP000244338">
    <property type="component" value="Unassembled WGS sequence"/>
</dbReference>
<comment type="caution">
    <text evidence="1">The sequence shown here is derived from an EMBL/GenBank/DDBJ whole genome shotgun (WGS) entry which is preliminary data.</text>
</comment>
<name>A0A2R6Y0Q5_9BACL</name>
<reference evidence="2" key="1">
    <citation type="journal article" date="2018" name="Sci. Rep.">
        <title>Lignite coal burning seam in the remote Altai Mountains harbors a hydrogen-driven thermophilic microbial community.</title>
        <authorList>
            <person name="Kadnikov V.V."/>
            <person name="Mardanov A.V."/>
            <person name="Ivasenko D.A."/>
            <person name="Antsiferov D.V."/>
            <person name="Beletsky A.V."/>
            <person name="Karnachuk O.V."/>
            <person name="Ravin N.V."/>
        </authorList>
    </citation>
    <scope>NUCLEOTIDE SEQUENCE [LARGE SCALE GENOMIC DNA]</scope>
</reference>
<protein>
    <submittedName>
        <fullName evidence="1">Uncharacterized protein</fullName>
    </submittedName>
</protein>
<sequence>MPTPPKMVSTKDLLYLKDMMAWQLLAIKRYHHLSQELQNQTLKQMLGQLIDMHKAHYQTLLGYTQINNEQAIQQFNQQMMQAAQMGGQVNQAQMRA</sequence>